<dbReference type="SMART" id="SM00220">
    <property type="entry name" value="S_TKc"/>
    <property type="match status" value="1"/>
</dbReference>
<evidence type="ECO:0000256" key="7">
    <source>
        <dbReference type="ARBA" id="ARBA00022840"/>
    </source>
</evidence>
<dbReference type="AlphaFoldDB" id="A0AAW1QQA8"/>
<evidence type="ECO:0000259" key="9">
    <source>
        <dbReference type="PROSITE" id="PS50011"/>
    </source>
</evidence>
<dbReference type="InterPro" id="IPR011009">
    <property type="entry name" value="Kinase-like_dom_sf"/>
</dbReference>
<dbReference type="Pfam" id="PF00069">
    <property type="entry name" value="Pkinase"/>
    <property type="match status" value="1"/>
</dbReference>
<dbReference type="PROSITE" id="PS50222">
    <property type="entry name" value="EF_HAND_2"/>
    <property type="match status" value="3"/>
</dbReference>
<evidence type="ECO:0000256" key="6">
    <source>
        <dbReference type="ARBA" id="ARBA00022837"/>
    </source>
</evidence>
<organism evidence="11 12">
    <name type="scientific">[Myrmecia] bisecta</name>
    <dbReference type="NCBI Taxonomy" id="41462"/>
    <lineage>
        <taxon>Eukaryota</taxon>
        <taxon>Viridiplantae</taxon>
        <taxon>Chlorophyta</taxon>
        <taxon>core chlorophytes</taxon>
        <taxon>Trebouxiophyceae</taxon>
        <taxon>Trebouxiales</taxon>
        <taxon>Trebouxiaceae</taxon>
        <taxon>Myrmecia</taxon>
    </lineage>
</organism>
<comment type="caution">
    <text evidence="11">The sequence shown here is derived from an EMBL/GenBank/DDBJ whole genome shotgun (WGS) entry which is preliminary data.</text>
</comment>
<keyword evidence="2" id="KW-0808">Transferase</keyword>
<evidence type="ECO:0008006" key="13">
    <source>
        <dbReference type="Google" id="ProtNLM"/>
    </source>
</evidence>
<protein>
    <recommendedName>
        <fullName evidence="13">Calcium-dependent protein kinase</fullName>
    </recommendedName>
</protein>
<evidence type="ECO:0000313" key="11">
    <source>
        <dbReference type="EMBL" id="KAK9823598.1"/>
    </source>
</evidence>
<dbReference type="InterPro" id="IPR018247">
    <property type="entry name" value="EF_Hand_1_Ca_BS"/>
</dbReference>
<dbReference type="PROSITE" id="PS50011">
    <property type="entry name" value="PROTEIN_KINASE_DOM"/>
    <property type="match status" value="1"/>
</dbReference>
<dbReference type="CDD" id="cd00051">
    <property type="entry name" value="EFh"/>
    <property type="match status" value="2"/>
</dbReference>
<dbReference type="FunFam" id="1.10.238.10:FF:000003">
    <property type="entry name" value="Calmodulin A"/>
    <property type="match status" value="1"/>
</dbReference>
<keyword evidence="12" id="KW-1185">Reference proteome</keyword>
<dbReference type="SMART" id="SM00054">
    <property type="entry name" value="EFh"/>
    <property type="match status" value="3"/>
</dbReference>
<dbReference type="PANTHER" id="PTHR24349">
    <property type="entry name" value="SERINE/THREONINE-PROTEIN KINASE"/>
    <property type="match status" value="1"/>
</dbReference>
<dbReference type="GO" id="GO:0004674">
    <property type="term" value="F:protein serine/threonine kinase activity"/>
    <property type="evidence" value="ECO:0007669"/>
    <property type="project" value="UniProtKB-KW"/>
</dbReference>
<evidence type="ECO:0000256" key="8">
    <source>
        <dbReference type="PROSITE-ProRule" id="PRU10141"/>
    </source>
</evidence>
<accession>A0AAW1QQA8</accession>
<proteinExistence type="predicted"/>
<name>A0AAW1QQA8_9CHLO</name>
<dbReference type="Gene3D" id="3.30.200.20">
    <property type="entry name" value="Phosphorylase Kinase, domain 1"/>
    <property type="match status" value="1"/>
</dbReference>
<keyword evidence="1" id="KW-0723">Serine/threonine-protein kinase</keyword>
<dbReference type="InterPro" id="IPR002048">
    <property type="entry name" value="EF_hand_dom"/>
</dbReference>
<evidence type="ECO:0000256" key="5">
    <source>
        <dbReference type="ARBA" id="ARBA00022777"/>
    </source>
</evidence>
<dbReference type="GO" id="GO:0005509">
    <property type="term" value="F:calcium ion binding"/>
    <property type="evidence" value="ECO:0007669"/>
    <property type="project" value="InterPro"/>
</dbReference>
<dbReference type="PROSITE" id="PS00107">
    <property type="entry name" value="PROTEIN_KINASE_ATP"/>
    <property type="match status" value="1"/>
</dbReference>
<keyword evidence="3" id="KW-0677">Repeat</keyword>
<dbReference type="PROSITE" id="PS00018">
    <property type="entry name" value="EF_HAND_1"/>
    <property type="match status" value="2"/>
</dbReference>
<keyword evidence="6" id="KW-0106">Calcium</keyword>
<keyword evidence="4 8" id="KW-0547">Nucleotide-binding</keyword>
<dbReference type="CDD" id="cd05117">
    <property type="entry name" value="STKc_CAMK"/>
    <property type="match status" value="1"/>
</dbReference>
<dbReference type="InterPro" id="IPR017441">
    <property type="entry name" value="Protein_kinase_ATP_BS"/>
</dbReference>
<dbReference type="InterPro" id="IPR011992">
    <property type="entry name" value="EF-hand-dom_pair"/>
</dbReference>
<gene>
    <name evidence="11" type="ORF">WJX72_004124</name>
</gene>
<evidence type="ECO:0000256" key="4">
    <source>
        <dbReference type="ARBA" id="ARBA00022741"/>
    </source>
</evidence>
<dbReference type="GO" id="GO:0005524">
    <property type="term" value="F:ATP binding"/>
    <property type="evidence" value="ECO:0007669"/>
    <property type="project" value="UniProtKB-UniRule"/>
</dbReference>
<dbReference type="EMBL" id="JALJOR010000002">
    <property type="protein sequence ID" value="KAK9823598.1"/>
    <property type="molecule type" value="Genomic_DNA"/>
</dbReference>
<evidence type="ECO:0000313" key="12">
    <source>
        <dbReference type="Proteomes" id="UP001489004"/>
    </source>
</evidence>
<dbReference type="Pfam" id="PF13499">
    <property type="entry name" value="EF-hand_7"/>
    <property type="match status" value="2"/>
</dbReference>
<dbReference type="InterPro" id="IPR050205">
    <property type="entry name" value="CDPK_Ser/Thr_kinases"/>
</dbReference>
<dbReference type="Gene3D" id="1.10.510.10">
    <property type="entry name" value="Transferase(Phosphotransferase) domain 1"/>
    <property type="match status" value="1"/>
</dbReference>
<evidence type="ECO:0000256" key="1">
    <source>
        <dbReference type="ARBA" id="ARBA00022527"/>
    </source>
</evidence>
<evidence type="ECO:0000256" key="3">
    <source>
        <dbReference type="ARBA" id="ARBA00022737"/>
    </source>
</evidence>
<evidence type="ECO:0000259" key="10">
    <source>
        <dbReference type="PROSITE" id="PS50222"/>
    </source>
</evidence>
<sequence>MCSFGGTFVKLPTGGQGLQYPRQYPRVSGASELCGLNQTCSSHRLYALWDQDRNAHLRPPAANRRRVGVFICVQLPHHTLACSFKQGHRSALQPHRNCWRSRAAVRPVCVQAREDYPATASDSSILQLPSKQELTPRQVKDVFGYPRTLRKRYDLGKVLGAGSFGIVREATEKRTGRKFACKTVPKIPKRGIGTPRYLLKIQTEVDAMEQLGGSLDAVSLQDVYEDDENVHIVMELCLGGGILERIKSHKFSEKRIADIIRSVLRFIAQCHAKGIIFRDVKPDNFLFLTTEPDSPVRATDFGLSIRHWPGDGRLKSRSGTPVYMAPEVILQDYGNEADVWSVGMLMYQLITGRFPFWESVRNLSLQQVWQAILMRKVDLDSPSVQAEISDGARDLLKGLLKRKPSERMTAAEALQHPWAQKGGCAPDLPLAGTVVQRLQRFGTYGALKQLVLKMITGDVLVGQNQMTDMLATMRELFNKLDADKSGGLDIEELVAGLQQQGYTLSRDEVVRLRERVDLDEDGMLVFDEFATGLLDWKLLQQDRLWTQWVDVAFSKLDVDGDGHISLEEIVSRLPPELDDDDEEERLLAARRMLREADSNGDGRISREEFLELLEDTSVPDMLSQYDPRLSLPAA</sequence>
<feature type="domain" description="EF-hand" evidence="10">
    <location>
        <begin position="468"/>
        <end position="503"/>
    </location>
</feature>
<feature type="domain" description="Protein kinase" evidence="9">
    <location>
        <begin position="153"/>
        <end position="419"/>
    </location>
</feature>
<keyword evidence="7 8" id="KW-0067">ATP-binding</keyword>
<dbReference type="Proteomes" id="UP001489004">
    <property type="component" value="Unassembled WGS sequence"/>
</dbReference>
<feature type="binding site" evidence="8">
    <location>
        <position position="182"/>
    </location>
    <ligand>
        <name>ATP</name>
        <dbReference type="ChEBI" id="CHEBI:30616"/>
    </ligand>
</feature>
<evidence type="ECO:0000256" key="2">
    <source>
        <dbReference type="ARBA" id="ARBA00022679"/>
    </source>
</evidence>
<dbReference type="SUPFAM" id="SSF47473">
    <property type="entry name" value="EF-hand"/>
    <property type="match status" value="1"/>
</dbReference>
<keyword evidence="5" id="KW-0418">Kinase</keyword>
<feature type="domain" description="EF-hand" evidence="10">
    <location>
        <begin position="544"/>
        <end position="579"/>
    </location>
</feature>
<reference evidence="11 12" key="1">
    <citation type="journal article" date="2024" name="Nat. Commun.">
        <title>Phylogenomics reveals the evolutionary origins of lichenization in chlorophyte algae.</title>
        <authorList>
            <person name="Puginier C."/>
            <person name="Libourel C."/>
            <person name="Otte J."/>
            <person name="Skaloud P."/>
            <person name="Haon M."/>
            <person name="Grisel S."/>
            <person name="Petersen M."/>
            <person name="Berrin J.G."/>
            <person name="Delaux P.M."/>
            <person name="Dal Grande F."/>
            <person name="Keller J."/>
        </authorList>
    </citation>
    <scope>NUCLEOTIDE SEQUENCE [LARGE SCALE GENOMIC DNA]</scope>
    <source>
        <strain evidence="11 12">SAG 2043</strain>
    </source>
</reference>
<dbReference type="SUPFAM" id="SSF56112">
    <property type="entry name" value="Protein kinase-like (PK-like)"/>
    <property type="match status" value="1"/>
</dbReference>
<dbReference type="InterPro" id="IPR000719">
    <property type="entry name" value="Prot_kinase_dom"/>
</dbReference>
<feature type="domain" description="EF-hand" evidence="10">
    <location>
        <begin position="584"/>
        <end position="619"/>
    </location>
</feature>
<dbReference type="Gene3D" id="1.10.238.10">
    <property type="entry name" value="EF-hand"/>
    <property type="match status" value="1"/>
</dbReference>